<reference evidence="1" key="1">
    <citation type="submission" date="2023-10" db="EMBL/GenBank/DDBJ databases">
        <authorList>
            <person name="Hackl T."/>
        </authorList>
    </citation>
    <scope>NUCLEOTIDE SEQUENCE</scope>
</reference>
<evidence type="ECO:0000313" key="1">
    <source>
        <dbReference type="EMBL" id="CAJ2502682.1"/>
    </source>
</evidence>
<comment type="caution">
    <text evidence="1">The sequence shown here is derived from an EMBL/GenBank/DDBJ whole genome shotgun (WGS) entry which is preliminary data.</text>
</comment>
<organism evidence="1 2">
    <name type="scientific">Anthostomella pinea</name>
    <dbReference type="NCBI Taxonomy" id="933095"/>
    <lineage>
        <taxon>Eukaryota</taxon>
        <taxon>Fungi</taxon>
        <taxon>Dikarya</taxon>
        <taxon>Ascomycota</taxon>
        <taxon>Pezizomycotina</taxon>
        <taxon>Sordariomycetes</taxon>
        <taxon>Xylariomycetidae</taxon>
        <taxon>Xylariales</taxon>
        <taxon>Xylariaceae</taxon>
        <taxon>Anthostomella</taxon>
    </lineage>
</organism>
<dbReference type="EMBL" id="CAUWAG010000004">
    <property type="protein sequence ID" value="CAJ2502682.1"/>
    <property type="molecule type" value="Genomic_DNA"/>
</dbReference>
<keyword evidence="2" id="KW-1185">Reference proteome</keyword>
<name>A0AAI8YF93_9PEZI</name>
<dbReference type="AlphaFoldDB" id="A0AAI8YF93"/>
<gene>
    <name evidence="1" type="ORF">KHLLAP_LOCUS3150</name>
</gene>
<accession>A0AAI8YF93</accession>
<evidence type="ECO:0000313" key="2">
    <source>
        <dbReference type="Proteomes" id="UP001295740"/>
    </source>
</evidence>
<sequence>MGGVPEVNVPLRHVVETHWGDKRGITLKSLNVTSNGVRAEEWWKTLIPKAISKDVLDRGARQWTNPAITITMAPKGSKRSYAKELEKEFADEFESCAKLIAQKAEELDDLWFAAYRNANIGSEPESLRQHSIRFVLDDGDRSGPLLNGLPEIVVLPTVNRRSDGSVIWAEFKSADIQKWMGTGSKNIQGVANQPHALPKARMVYVLRTTQGEELRKWEEWKQWQEGFAAAARRR</sequence>
<protein>
    <submittedName>
        <fullName evidence="1">Uu.00g100760.m01.CDS01</fullName>
    </submittedName>
</protein>
<dbReference type="Proteomes" id="UP001295740">
    <property type="component" value="Unassembled WGS sequence"/>
</dbReference>
<proteinExistence type="predicted"/>